<dbReference type="Pfam" id="PF13873">
    <property type="entry name" value="Myb_DNA-bind_5"/>
    <property type="match status" value="1"/>
</dbReference>
<dbReference type="OrthoDB" id="7480402at2759"/>
<evidence type="ECO:0000256" key="2">
    <source>
        <dbReference type="ARBA" id="ARBA00016807"/>
    </source>
</evidence>
<keyword evidence="4" id="KW-0804">Transcription</keyword>
<evidence type="ECO:0000313" key="8">
    <source>
        <dbReference type="EMBL" id="CAB3247125.1"/>
    </source>
</evidence>
<evidence type="ECO:0000256" key="5">
    <source>
        <dbReference type="ARBA" id="ARBA00025466"/>
    </source>
</evidence>
<keyword evidence="3" id="KW-0805">Transcription regulation</keyword>
<evidence type="ECO:0000259" key="7">
    <source>
        <dbReference type="Pfam" id="PF13873"/>
    </source>
</evidence>
<comment type="subunit">
    <text evidence="1">Self-associates forming complexes of several hundred monomers.</text>
</comment>
<protein>
    <recommendedName>
        <fullName evidence="2">Regulatory protein zeste</fullName>
    </recommendedName>
</protein>
<dbReference type="InterPro" id="IPR028002">
    <property type="entry name" value="Myb_DNA-bind_5"/>
</dbReference>
<comment type="function">
    <text evidence="5">Involved in transvection phenomena (= synapsis-dependent gene expression), where the synaptic pairing of chromosomes carrying genes with which zeste interacts influences the expression of these genes. Zeste binds to DNA and stimulates transcription from a nearby promoter.</text>
</comment>
<evidence type="ECO:0000256" key="1">
    <source>
        <dbReference type="ARBA" id="ARBA00011764"/>
    </source>
</evidence>
<dbReference type="EMBL" id="CADEBC010000530">
    <property type="protein sequence ID" value="CAB3247125.1"/>
    <property type="molecule type" value="Genomic_DNA"/>
</dbReference>
<evidence type="ECO:0000256" key="3">
    <source>
        <dbReference type="ARBA" id="ARBA00023015"/>
    </source>
</evidence>
<accession>A0A8S1AL12</accession>
<organism evidence="8 9">
    <name type="scientific">Arctia plantaginis</name>
    <name type="common">Wood tiger moth</name>
    <name type="synonym">Phalaena plantaginis</name>
    <dbReference type="NCBI Taxonomy" id="874455"/>
    <lineage>
        <taxon>Eukaryota</taxon>
        <taxon>Metazoa</taxon>
        <taxon>Ecdysozoa</taxon>
        <taxon>Arthropoda</taxon>
        <taxon>Hexapoda</taxon>
        <taxon>Insecta</taxon>
        <taxon>Pterygota</taxon>
        <taxon>Neoptera</taxon>
        <taxon>Endopterygota</taxon>
        <taxon>Lepidoptera</taxon>
        <taxon>Glossata</taxon>
        <taxon>Ditrysia</taxon>
        <taxon>Noctuoidea</taxon>
        <taxon>Erebidae</taxon>
        <taxon>Arctiinae</taxon>
        <taxon>Arctia</taxon>
    </lineage>
</organism>
<name>A0A8S1AL12_ARCPL</name>
<keyword evidence="9" id="KW-1185">Reference proteome</keyword>
<evidence type="ECO:0000256" key="4">
    <source>
        <dbReference type="ARBA" id="ARBA00023163"/>
    </source>
</evidence>
<dbReference type="Proteomes" id="UP000494106">
    <property type="component" value="Unassembled WGS sequence"/>
</dbReference>
<dbReference type="AlphaFoldDB" id="A0A8S1AL12"/>
<keyword evidence="6" id="KW-0175">Coiled coil</keyword>
<sequence>MSRVSQAQMKKLLDLLCEDGILINGKVAYTNTNKQTFWKRVALQLNAVEGGVYKNTWKWCKMWADWKNKTKKKANIILRRKNYSLEHPSPTLSALERRLLSLINYPLDDKTDAIRLEMVAKMEPTEKPDNFNMEFLNEDYNDLHTKEKSSSDDEDKGSNCFDKNESKFCDVNAIVPEDTFEGLGEASDLDHKVKLKRKSFKKKKLSLEEYKVKTTLNLEKDRVQQKNEELRLRALELKLKGEELRLKEIEMNKINYLTNIEEEKLKCFRDISSSLKELLERSRSGNLRFHNAL</sequence>
<comment type="caution">
    <text evidence="8">The sequence shown here is derived from an EMBL/GenBank/DDBJ whole genome shotgun (WGS) entry which is preliminary data.</text>
</comment>
<feature type="coiled-coil region" evidence="6">
    <location>
        <begin position="213"/>
        <end position="252"/>
    </location>
</feature>
<gene>
    <name evidence="8" type="ORF">APLA_LOCUS11192</name>
</gene>
<evidence type="ECO:0000313" key="9">
    <source>
        <dbReference type="Proteomes" id="UP000494106"/>
    </source>
</evidence>
<evidence type="ECO:0000256" key="6">
    <source>
        <dbReference type="SAM" id="Coils"/>
    </source>
</evidence>
<reference evidence="8 9" key="1">
    <citation type="submission" date="2020-04" db="EMBL/GenBank/DDBJ databases">
        <authorList>
            <person name="Wallbank WR R."/>
            <person name="Pardo Diaz C."/>
            <person name="Kozak K."/>
            <person name="Martin S."/>
            <person name="Jiggins C."/>
            <person name="Moest M."/>
            <person name="Warren A I."/>
            <person name="Byers J.R.P. K."/>
            <person name="Montejo-Kovacevich G."/>
            <person name="Yen C E."/>
        </authorList>
    </citation>
    <scope>NUCLEOTIDE SEQUENCE [LARGE SCALE GENOMIC DNA]</scope>
</reference>
<proteinExistence type="predicted"/>
<feature type="domain" description="Myb/SANT-like DNA-binding" evidence="7">
    <location>
        <begin position="2"/>
        <end position="74"/>
    </location>
</feature>